<accession>A0A8H4FLK4</accession>
<evidence type="ECO:0008006" key="6">
    <source>
        <dbReference type="Google" id="ProtNLM"/>
    </source>
</evidence>
<gene>
    <name evidence="4" type="ORF">GCG54_00006169</name>
</gene>
<evidence type="ECO:0000256" key="3">
    <source>
        <dbReference type="PROSITE-ProRule" id="PRU00023"/>
    </source>
</evidence>
<evidence type="ECO:0000313" key="5">
    <source>
        <dbReference type="Proteomes" id="UP000613401"/>
    </source>
</evidence>
<reference evidence="4" key="2">
    <citation type="submission" date="2020-03" db="EMBL/GenBank/DDBJ databases">
        <authorList>
            <person name="Fu F.-F."/>
            <person name="Chen J."/>
        </authorList>
    </citation>
    <scope>NUCLEOTIDE SEQUENCE</scope>
    <source>
        <strain evidence="4">Lc1</strain>
    </source>
</reference>
<dbReference type="Gene3D" id="1.25.40.20">
    <property type="entry name" value="Ankyrin repeat-containing domain"/>
    <property type="match status" value="2"/>
</dbReference>
<sequence length="373" mass="41212">MYLNSLKDQTSMREIRIALAAFKQHNGPHALEHAYDQAVDRIESQPRNLHQIATKVICWTTRAIEPPTLSELQHDLAVEPGDTDSTSLAGEEPMVVRLIHFTTQEYFQRPSKSVQSFGDMKSFLSRVCVTYISFSAFSNIETSKIWEFSDLIKRYPLLPYASTAWGIHAAHDAQLSDEVAEFLPDESKLEIIERMTYKYKAPFPPSDGNGLHCAAFYDILGAIDTFCGANTNELDSHRQTPLYYACQGGHTSVVQRLLQYGANTCQSSQMNSPLHAAAQAGDLIGATLRKAFDNTNVSTYFWMTPLFLASTLGFTGMAELLISYGANLDTQSPDGQTAMTIASKTGLEDMIKLLIAAKSVNGSGTSAQIKNDR</sequence>
<dbReference type="GO" id="GO:0085020">
    <property type="term" value="P:protein K6-linked ubiquitination"/>
    <property type="evidence" value="ECO:0007669"/>
    <property type="project" value="TreeGrafter"/>
</dbReference>
<keyword evidence="5" id="KW-1185">Reference proteome</keyword>
<dbReference type="EMBL" id="WVTB01000036">
    <property type="protein sequence ID" value="KAF3806406.1"/>
    <property type="molecule type" value="Genomic_DNA"/>
</dbReference>
<dbReference type="RefSeq" id="XP_045265565.1">
    <property type="nucleotide sequence ID" value="XM_045406182.1"/>
</dbReference>
<dbReference type="PROSITE" id="PS50088">
    <property type="entry name" value="ANK_REPEAT"/>
    <property type="match status" value="2"/>
</dbReference>
<dbReference type="Pfam" id="PF12796">
    <property type="entry name" value="Ank_2"/>
    <property type="match status" value="2"/>
</dbReference>
<name>A0A8H4FLK4_COLGL</name>
<dbReference type="PROSITE" id="PS50297">
    <property type="entry name" value="ANK_REP_REGION"/>
    <property type="match status" value="1"/>
</dbReference>
<dbReference type="InterPro" id="IPR002110">
    <property type="entry name" value="Ankyrin_rpt"/>
</dbReference>
<proteinExistence type="predicted"/>
<evidence type="ECO:0000256" key="1">
    <source>
        <dbReference type="ARBA" id="ARBA00022737"/>
    </source>
</evidence>
<dbReference type="Proteomes" id="UP000613401">
    <property type="component" value="Unassembled WGS sequence"/>
</dbReference>
<organism evidence="4 5">
    <name type="scientific">Colletotrichum gloeosporioides</name>
    <name type="common">Anthracnose fungus</name>
    <name type="synonym">Glomerella cingulata</name>
    <dbReference type="NCBI Taxonomy" id="474922"/>
    <lineage>
        <taxon>Eukaryota</taxon>
        <taxon>Fungi</taxon>
        <taxon>Dikarya</taxon>
        <taxon>Ascomycota</taxon>
        <taxon>Pezizomycotina</taxon>
        <taxon>Sordariomycetes</taxon>
        <taxon>Hypocreomycetidae</taxon>
        <taxon>Glomerellales</taxon>
        <taxon>Glomerellaceae</taxon>
        <taxon>Colletotrichum</taxon>
        <taxon>Colletotrichum gloeosporioides species complex</taxon>
    </lineage>
</organism>
<dbReference type="GeneID" id="69013318"/>
<evidence type="ECO:0000313" key="4">
    <source>
        <dbReference type="EMBL" id="KAF3806406.1"/>
    </source>
</evidence>
<keyword evidence="1" id="KW-0677">Repeat</keyword>
<protein>
    <recommendedName>
        <fullName evidence="6">Ankyrin repeat protein</fullName>
    </recommendedName>
</protein>
<evidence type="ECO:0000256" key="2">
    <source>
        <dbReference type="ARBA" id="ARBA00023043"/>
    </source>
</evidence>
<dbReference type="GO" id="GO:0004842">
    <property type="term" value="F:ubiquitin-protein transferase activity"/>
    <property type="evidence" value="ECO:0007669"/>
    <property type="project" value="TreeGrafter"/>
</dbReference>
<reference evidence="4" key="1">
    <citation type="journal article" date="2020" name="Phytopathology">
        <title>Genome sequence and comparative analysis of Colletotrichum gloeosporioides isolated from Liriodendron leaves.</title>
        <authorList>
            <person name="Fu F.F."/>
            <person name="Hao Z."/>
            <person name="Wang P."/>
            <person name="Lu Y."/>
            <person name="Xue L.J."/>
            <person name="Wei G."/>
            <person name="Tian Y."/>
            <person name="Baishi H."/>
            <person name="Xu H."/>
            <person name="Shi J."/>
            <person name="Cheng T."/>
            <person name="Wang G."/>
            <person name="Yi Y."/>
            <person name="Chen J."/>
        </authorList>
    </citation>
    <scope>NUCLEOTIDE SEQUENCE</scope>
    <source>
        <strain evidence="4">Lc1</strain>
    </source>
</reference>
<dbReference type="SMART" id="SM00248">
    <property type="entry name" value="ANK"/>
    <property type="match status" value="3"/>
</dbReference>
<keyword evidence="2 3" id="KW-0040">ANK repeat</keyword>
<feature type="repeat" description="ANK" evidence="3">
    <location>
        <begin position="301"/>
        <end position="333"/>
    </location>
</feature>
<dbReference type="AlphaFoldDB" id="A0A8H4FLK4"/>
<dbReference type="PANTHER" id="PTHR24171:SF8">
    <property type="entry name" value="BRCA1-ASSOCIATED RING DOMAIN PROTEIN 1"/>
    <property type="match status" value="1"/>
</dbReference>
<dbReference type="PANTHER" id="PTHR24171">
    <property type="entry name" value="ANKYRIN REPEAT DOMAIN-CONTAINING PROTEIN 39-RELATED"/>
    <property type="match status" value="1"/>
</dbReference>
<dbReference type="SUPFAM" id="SSF48403">
    <property type="entry name" value="Ankyrin repeat"/>
    <property type="match status" value="1"/>
</dbReference>
<dbReference type="InterPro" id="IPR036770">
    <property type="entry name" value="Ankyrin_rpt-contain_sf"/>
</dbReference>
<feature type="repeat" description="ANK" evidence="3">
    <location>
        <begin position="237"/>
        <end position="269"/>
    </location>
</feature>
<comment type="caution">
    <text evidence="4">The sequence shown here is derived from an EMBL/GenBank/DDBJ whole genome shotgun (WGS) entry which is preliminary data.</text>
</comment>